<keyword evidence="3 7" id="KW-0862">Zinc</keyword>
<dbReference type="SUPFAM" id="SSF46785">
    <property type="entry name" value="Winged helix' DNA-binding domain"/>
    <property type="match status" value="1"/>
</dbReference>
<dbReference type="EMBL" id="JANWOI010000003">
    <property type="protein sequence ID" value="MDA5194295.1"/>
    <property type="molecule type" value="Genomic_DNA"/>
</dbReference>
<keyword evidence="7" id="KW-0479">Metal-binding</keyword>
<reference evidence="8" key="2">
    <citation type="journal article" date="2023" name="Syst. Appl. Microbiol.">
        <title>Govania unica gen. nov., sp. nov., a rare biosphere bacterium that represents a novel family in the class Alphaproteobacteria.</title>
        <authorList>
            <person name="Vandamme P."/>
            <person name="Peeters C."/>
            <person name="Hettiarachchi A."/>
            <person name="Cnockaert M."/>
            <person name="Carlier A."/>
        </authorList>
    </citation>
    <scope>NUCLEOTIDE SEQUENCE</scope>
    <source>
        <strain evidence="8">LMG 31809</strain>
    </source>
</reference>
<feature type="binding site" evidence="7">
    <location>
        <position position="118"/>
    </location>
    <ligand>
        <name>Zn(2+)</name>
        <dbReference type="ChEBI" id="CHEBI:29105"/>
    </ligand>
</feature>
<keyword evidence="2" id="KW-0678">Repressor</keyword>
<evidence type="ECO:0000313" key="8">
    <source>
        <dbReference type="EMBL" id="MDA5194295.1"/>
    </source>
</evidence>
<proteinExistence type="inferred from homology"/>
<evidence type="ECO:0000256" key="4">
    <source>
        <dbReference type="ARBA" id="ARBA00023015"/>
    </source>
</evidence>
<evidence type="ECO:0000256" key="1">
    <source>
        <dbReference type="ARBA" id="ARBA00007957"/>
    </source>
</evidence>
<accession>A0A9X3Z7I9</accession>
<evidence type="ECO:0000256" key="2">
    <source>
        <dbReference type="ARBA" id="ARBA00022491"/>
    </source>
</evidence>
<reference evidence="8" key="1">
    <citation type="submission" date="2022-08" db="EMBL/GenBank/DDBJ databases">
        <authorList>
            <person name="Vandamme P."/>
            <person name="Hettiarachchi A."/>
            <person name="Peeters C."/>
            <person name="Cnockaert M."/>
            <person name="Carlier A."/>
        </authorList>
    </citation>
    <scope>NUCLEOTIDE SEQUENCE</scope>
    <source>
        <strain evidence="8">LMG 31809</strain>
    </source>
</reference>
<dbReference type="GO" id="GO:0045892">
    <property type="term" value="P:negative regulation of DNA-templated transcription"/>
    <property type="evidence" value="ECO:0007669"/>
    <property type="project" value="TreeGrafter"/>
</dbReference>
<dbReference type="InterPro" id="IPR036388">
    <property type="entry name" value="WH-like_DNA-bd_sf"/>
</dbReference>
<dbReference type="PANTHER" id="PTHR33202">
    <property type="entry name" value="ZINC UPTAKE REGULATION PROTEIN"/>
    <property type="match status" value="1"/>
</dbReference>
<name>A0A9X3Z7I9_9PROT</name>
<keyword evidence="4" id="KW-0805">Transcription regulation</keyword>
<dbReference type="GO" id="GO:1900376">
    <property type="term" value="P:regulation of secondary metabolite biosynthetic process"/>
    <property type="evidence" value="ECO:0007669"/>
    <property type="project" value="TreeGrafter"/>
</dbReference>
<dbReference type="InterPro" id="IPR043135">
    <property type="entry name" value="Fur_C"/>
</dbReference>
<comment type="similarity">
    <text evidence="1">Belongs to the Fur family.</text>
</comment>
<protein>
    <submittedName>
        <fullName evidence="8">Transcriptional repressor</fullName>
    </submittedName>
</protein>
<keyword evidence="5" id="KW-0238">DNA-binding</keyword>
<dbReference type="InterPro" id="IPR036390">
    <property type="entry name" value="WH_DNA-bd_sf"/>
</dbReference>
<sequence>MNDNGETKESQQHDHGLCVADAIHAAERICEKNGARLTDIRRHVLELVWTRHKPITAYEVLDLLKAERRNAAPPTVYRALDFLLEQRLIHRIESLNAFIGCASPDAAHRGGFFICSSCHGVEEIRDSELLRKAIRHEADEVDFTVTSTMIEIMGLCATCRGRA</sequence>
<feature type="binding site" evidence="7">
    <location>
        <position position="115"/>
    </location>
    <ligand>
        <name>Zn(2+)</name>
        <dbReference type="ChEBI" id="CHEBI:29105"/>
    </ligand>
</feature>
<dbReference type="GO" id="GO:0003700">
    <property type="term" value="F:DNA-binding transcription factor activity"/>
    <property type="evidence" value="ECO:0007669"/>
    <property type="project" value="InterPro"/>
</dbReference>
<gene>
    <name evidence="8" type="ORF">NYP16_10065</name>
</gene>
<evidence type="ECO:0000256" key="7">
    <source>
        <dbReference type="PIRSR" id="PIRSR602481-1"/>
    </source>
</evidence>
<dbReference type="GO" id="GO:0000976">
    <property type="term" value="F:transcription cis-regulatory region binding"/>
    <property type="evidence" value="ECO:0007669"/>
    <property type="project" value="TreeGrafter"/>
</dbReference>
<dbReference type="AlphaFoldDB" id="A0A9X3Z7I9"/>
<comment type="caution">
    <text evidence="8">The sequence shown here is derived from an EMBL/GenBank/DDBJ whole genome shotgun (WGS) entry which is preliminary data.</text>
</comment>
<dbReference type="Proteomes" id="UP001141619">
    <property type="component" value="Unassembled WGS sequence"/>
</dbReference>
<evidence type="ECO:0000256" key="5">
    <source>
        <dbReference type="ARBA" id="ARBA00023125"/>
    </source>
</evidence>
<keyword evidence="9" id="KW-1185">Reference proteome</keyword>
<dbReference type="PANTHER" id="PTHR33202:SF6">
    <property type="entry name" value="ZINC UPTAKE REGULATION PROTEIN"/>
    <property type="match status" value="1"/>
</dbReference>
<dbReference type="Pfam" id="PF01475">
    <property type="entry name" value="FUR"/>
    <property type="match status" value="1"/>
</dbReference>
<dbReference type="Gene3D" id="1.10.10.10">
    <property type="entry name" value="Winged helix-like DNA-binding domain superfamily/Winged helix DNA-binding domain"/>
    <property type="match status" value="1"/>
</dbReference>
<comment type="cofactor">
    <cofactor evidence="7">
        <name>Zn(2+)</name>
        <dbReference type="ChEBI" id="CHEBI:29105"/>
    </cofactor>
    <text evidence="7">Binds 1 zinc ion per subunit.</text>
</comment>
<keyword evidence="6" id="KW-0804">Transcription</keyword>
<evidence type="ECO:0000256" key="3">
    <source>
        <dbReference type="ARBA" id="ARBA00022833"/>
    </source>
</evidence>
<dbReference type="GO" id="GO:0005829">
    <property type="term" value="C:cytosol"/>
    <property type="evidence" value="ECO:0007669"/>
    <property type="project" value="TreeGrafter"/>
</dbReference>
<evidence type="ECO:0000256" key="6">
    <source>
        <dbReference type="ARBA" id="ARBA00023163"/>
    </source>
</evidence>
<feature type="binding site" evidence="7">
    <location>
        <position position="159"/>
    </location>
    <ligand>
        <name>Zn(2+)</name>
        <dbReference type="ChEBI" id="CHEBI:29105"/>
    </ligand>
</feature>
<organism evidence="8 9">
    <name type="scientific">Govanella unica</name>
    <dbReference type="NCBI Taxonomy" id="2975056"/>
    <lineage>
        <taxon>Bacteria</taxon>
        <taxon>Pseudomonadati</taxon>
        <taxon>Pseudomonadota</taxon>
        <taxon>Alphaproteobacteria</taxon>
        <taxon>Emcibacterales</taxon>
        <taxon>Govanellaceae</taxon>
        <taxon>Govanella</taxon>
    </lineage>
</organism>
<dbReference type="Gene3D" id="3.30.1490.190">
    <property type="match status" value="1"/>
</dbReference>
<feature type="binding site" evidence="7">
    <location>
        <position position="156"/>
    </location>
    <ligand>
        <name>Zn(2+)</name>
        <dbReference type="ChEBI" id="CHEBI:29105"/>
    </ligand>
</feature>
<evidence type="ECO:0000313" key="9">
    <source>
        <dbReference type="Proteomes" id="UP001141619"/>
    </source>
</evidence>
<dbReference type="RefSeq" id="WP_274943998.1">
    <property type="nucleotide sequence ID" value="NZ_JANWOI010000003.1"/>
</dbReference>
<dbReference type="InterPro" id="IPR002481">
    <property type="entry name" value="FUR"/>
</dbReference>
<dbReference type="GO" id="GO:0008270">
    <property type="term" value="F:zinc ion binding"/>
    <property type="evidence" value="ECO:0007669"/>
    <property type="project" value="TreeGrafter"/>
</dbReference>